<evidence type="ECO:0000313" key="2">
    <source>
        <dbReference type="Proteomes" id="UP000837857"/>
    </source>
</evidence>
<keyword evidence="2" id="KW-1185">Reference proteome</keyword>
<evidence type="ECO:0000313" key="1">
    <source>
        <dbReference type="EMBL" id="CAH2043958.1"/>
    </source>
</evidence>
<sequence length="114" mass="12397">MTIVGTAIIVLSVCRRNDHAIVSCRSARTRHGHRPSPAKARLLSRVPFAPAHVVLLPCVDVLGSAPARRSHGSPSADFLTKKTNKSTLLKKIDVCRSRRMINTIMTAHAATYST</sequence>
<reference evidence="1" key="1">
    <citation type="submission" date="2022-03" db="EMBL/GenBank/DDBJ databases">
        <authorList>
            <person name="Martin H S."/>
        </authorList>
    </citation>
    <scope>NUCLEOTIDE SEQUENCE</scope>
</reference>
<evidence type="ECO:0008006" key="3">
    <source>
        <dbReference type="Google" id="ProtNLM"/>
    </source>
</evidence>
<protein>
    <recommendedName>
        <fullName evidence="3">Secreted protein</fullName>
    </recommendedName>
</protein>
<dbReference type="Proteomes" id="UP000837857">
    <property type="component" value="Chromosome 15"/>
</dbReference>
<dbReference type="EMBL" id="OW152827">
    <property type="protein sequence ID" value="CAH2043958.1"/>
    <property type="molecule type" value="Genomic_DNA"/>
</dbReference>
<organism evidence="1 2">
    <name type="scientific">Iphiclides podalirius</name>
    <name type="common">scarce swallowtail</name>
    <dbReference type="NCBI Taxonomy" id="110791"/>
    <lineage>
        <taxon>Eukaryota</taxon>
        <taxon>Metazoa</taxon>
        <taxon>Ecdysozoa</taxon>
        <taxon>Arthropoda</taxon>
        <taxon>Hexapoda</taxon>
        <taxon>Insecta</taxon>
        <taxon>Pterygota</taxon>
        <taxon>Neoptera</taxon>
        <taxon>Endopterygota</taxon>
        <taxon>Lepidoptera</taxon>
        <taxon>Glossata</taxon>
        <taxon>Ditrysia</taxon>
        <taxon>Papilionoidea</taxon>
        <taxon>Papilionidae</taxon>
        <taxon>Papilioninae</taxon>
        <taxon>Iphiclides</taxon>
    </lineage>
</organism>
<name>A0ABN8HYW7_9NEOP</name>
<accession>A0ABN8HYW7</accession>
<proteinExistence type="predicted"/>
<feature type="non-terminal residue" evidence="1">
    <location>
        <position position="114"/>
    </location>
</feature>
<gene>
    <name evidence="1" type="ORF">IPOD504_LOCUS4523</name>
</gene>